<sequence>MQLTLEQENALLARYIEAKQQDTLIETSREAIRELANQKRAAYRQNKKIIDEVFYDEVANT</sequence>
<keyword evidence="3" id="KW-1185">Reference proteome</keyword>
<dbReference type="AlphaFoldDB" id="A0A1W1V390"/>
<keyword evidence="1" id="KW-0175">Coiled coil</keyword>
<accession>A0A1W1V390</accession>
<evidence type="ECO:0000256" key="1">
    <source>
        <dbReference type="SAM" id="Coils"/>
    </source>
</evidence>
<organism evidence="2 3">
    <name type="scientific">Pasteurella testudinis DSM 23072</name>
    <dbReference type="NCBI Taxonomy" id="1122938"/>
    <lineage>
        <taxon>Bacteria</taxon>
        <taxon>Pseudomonadati</taxon>
        <taxon>Pseudomonadota</taxon>
        <taxon>Gammaproteobacteria</taxon>
        <taxon>Pasteurellales</taxon>
        <taxon>Pasteurellaceae</taxon>
        <taxon>Pasteurella</taxon>
    </lineage>
</organism>
<gene>
    <name evidence="2" type="ORF">SAMN05660772_02750</name>
</gene>
<dbReference type="RefSeq" id="WP_084257645.1">
    <property type="nucleotide sequence ID" value="NZ_FWWV01000037.1"/>
</dbReference>
<dbReference type="Proteomes" id="UP000192408">
    <property type="component" value="Unassembled WGS sequence"/>
</dbReference>
<dbReference type="STRING" id="1122938.SAMN05660772_02750"/>
<protein>
    <submittedName>
        <fullName evidence="2">Uncharacterized protein</fullName>
    </submittedName>
</protein>
<evidence type="ECO:0000313" key="3">
    <source>
        <dbReference type="Proteomes" id="UP000192408"/>
    </source>
</evidence>
<evidence type="ECO:0000313" key="2">
    <source>
        <dbReference type="EMBL" id="SMB87847.1"/>
    </source>
</evidence>
<dbReference type="EMBL" id="FWWV01000037">
    <property type="protein sequence ID" value="SMB87847.1"/>
    <property type="molecule type" value="Genomic_DNA"/>
</dbReference>
<reference evidence="3" key="1">
    <citation type="submission" date="2017-04" db="EMBL/GenBank/DDBJ databases">
        <authorList>
            <person name="Varghese N."/>
            <person name="Submissions S."/>
        </authorList>
    </citation>
    <scope>NUCLEOTIDE SEQUENCE [LARGE SCALE GENOMIC DNA]</scope>
    <source>
        <strain evidence="3">DSM 23072</strain>
    </source>
</reference>
<proteinExistence type="predicted"/>
<name>A0A1W1V390_9PAST</name>
<feature type="coiled-coil region" evidence="1">
    <location>
        <begin position="25"/>
        <end position="52"/>
    </location>
</feature>